<keyword evidence="1" id="KW-0645">Protease</keyword>
<sequence>MLPPKIAEEVVARERERKARTTLVMALPEDHLAKFHKTADAKEISPQPDYDDLEQIDDDDLEEMDLKWQVAMISMRIKKFHKRTETTELNGIKTVEEEMEGSDNEVKSYSKTCAESYARFKKLYDEKRDKLGDANVEITAYTLALKKVEAQLLCHQQNQLAYEQKIKFMKIDLDDKTDVLTYHKKLLVEALKEKEDSKTKVENWQNSSKKLNRLLNTQMSVNDKFRLGYAEGMHAVPSPMTGIYMPSGPDVEIYHSQFTYGPKQTSADESVSKPVEFTSSDSDSSVETITSMHAPVEDAPKVVSEPKVWTDAPIIEEYESYSDDDLVSNFPEEKEKHSFAFTDPVKHVKSPRENVKETGIPNHCPKVEKPQQVVIGETKEILGTKSLNTTMDQRLEKDDPYKALKDKGIFDSGCSRHITGNKAHLVDYQEFKGGSITFGGSNGRITGKGTIKAGSQVLLKIPRQHNTYSSNLKNIDPSRDLSCLFAKALIDESNKWYRRLGHVNFKNLNKLVKGNLVREEIDLHDEHFVLPIWSAYSTTVKSSEDKIHKTTDCKTSEKPVSPVEQIFQEELKKLKRQKKEANDAVRKEAAHATQEVNNNNTNLLNVVSAQVSTVRPSRALNDDEPSYPDDSLMPHLEDIYASPSEGIFTDLSYDDEGVVTDFKNLETTVIVSLTPTTRIYTIHPKTQILRDPLSAIQTRSKVHKNFEARALEEGIDYDEVFAPVARIEAIRIFLAFASYMGFIVYQMDMKSAFLYGTINEEVYVTQPPGFVDPKFSNKVYKVVKALYGLHQAPRAWYATLSTLLEKSGYRRGAIDKTLFIKQDKKDILLVQVYVDDIIFGSTKKSWCDEFEELMKNSVKTASTPIKTQKPLVKDEEAANVDVHLHRSMIGSLMYLNASRPDIMFTVCACSRFQVTPKTSHLQAVKRIFRYLKGQLKLGLWYPKESSFDLEAYSNSDYAGANLDRKSTTGGCQFLVKRLISWQCKKQTIVATSTTEAKYVAAAYCCGQGRLLEVTTAMHSKELANLKQIDLGKYESNPLIVDSLLKTIWSSMHHVITMKHWLFQSKRLLFWSTAKVKTVNDEVRVQALIDGKNVTIKESFIRRTLRLDDEEGTSCLANDDIFTGLANMGYEKMSDNLTFYKAFFSPQWKFLIHTIFQYLSAKTTSWNEFSSTMTSLGDMSHHQDIYDNPSLTKKVFTNMTTAGTCFSGIITPLFENMLVLAVEEVAPKVPSHAPSPKHQLPSPSNDPIPDVDKDSLTLQELVDLCIRLSNKVLDLESKVIDIKYSFTNGIQKLEDIGRMIAAMDEDVEEAQAKAYNLDLQHVEKVLSMQDIDEEWPAEVDEVLEVVKAAKLMTKVVTTAQPTTTAAQDEAFARQLEAKLNANINWNDVIDQARKNMMIYLKNMAGFKMDFFKGMTNSEIRHIFEKRYNSIQAFLEKVENGVIVQEEGNKRQGESLEQETTNKQMMDKEAKELKRHLQIVANDDDVYTEATPPASKVPVVDYQIHQENNKPYYKIIRADGTHKLFLSFIILLKNFDREDLEALWKLVKERFKTTEPKNFSDDFFLNIHMIMFKKLNVEANVWKEQKGIYGLAKQMLNNVRLELEEESEMSLELMRGRLLASFQDLEHEGGDTRSQGGIKDNDSKIKIQDHRRAYNESKEFPRTRL</sequence>
<organism evidence="7">
    <name type="scientific">Tanacetum cinerariifolium</name>
    <name type="common">Dalmatian daisy</name>
    <name type="synonym">Chrysanthemum cinerariifolium</name>
    <dbReference type="NCBI Taxonomy" id="118510"/>
    <lineage>
        <taxon>Eukaryota</taxon>
        <taxon>Viridiplantae</taxon>
        <taxon>Streptophyta</taxon>
        <taxon>Embryophyta</taxon>
        <taxon>Tracheophyta</taxon>
        <taxon>Spermatophyta</taxon>
        <taxon>Magnoliopsida</taxon>
        <taxon>eudicotyledons</taxon>
        <taxon>Gunneridae</taxon>
        <taxon>Pentapetalae</taxon>
        <taxon>asterids</taxon>
        <taxon>campanulids</taxon>
        <taxon>Asterales</taxon>
        <taxon>Asteraceae</taxon>
        <taxon>Asteroideae</taxon>
        <taxon>Anthemideae</taxon>
        <taxon>Anthemidinae</taxon>
        <taxon>Tanacetum</taxon>
    </lineage>
</organism>
<evidence type="ECO:0000256" key="3">
    <source>
        <dbReference type="SAM" id="MobiDB-lite"/>
    </source>
</evidence>
<evidence type="ECO:0000313" key="7">
    <source>
        <dbReference type="EMBL" id="GEU30634.1"/>
    </source>
</evidence>
<dbReference type="InterPro" id="IPR054722">
    <property type="entry name" value="PolX-like_BBD"/>
</dbReference>
<evidence type="ECO:0000256" key="2">
    <source>
        <dbReference type="SAM" id="Coils"/>
    </source>
</evidence>
<evidence type="ECO:0000259" key="5">
    <source>
        <dbReference type="Pfam" id="PF13976"/>
    </source>
</evidence>
<reference evidence="7" key="1">
    <citation type="journal article" date="2019" name="Sci. Rep.">
        <title>Draft genome of Tanacetum cinerariifolium, the natural source of mosquito coil.</title>
        <authorList>
            <person name="Yamashiro T."/>
            <person name="Shiraishi A."/>
            <person name="Satake H."/>
            <person name="Nakayama K."/>
        </authorList>
    </citation>
    <scope>NUCLEOTIDE SEQUENCE</scope>
</reference>
<keyword evidence="2" id="KW-0175">Coiled coil</keyword>
<feature type="compositionally biased region" description="Basic and acidic residues" evidence="3">
    <location>
        <begin position="1637"/>
        <end position="1663"/>
    </location>
</feature>
<dbReference type="InterPro" id="IPR043502">
    <property type="entry name" value="DNA/RNA_pol_sf"/>
</dbReference>
<comment type="caution">
    <text evidence="7">The sequence shown here is derived from an EMBL/GenBank/DDBJ whole genome shotgun (WGS) entry which is preliminary data.</text>
</comment>
<evidence type="ECO:0000259" key="6">
    <source>
        <dbReference type="Pfam" id="PF22936"/>
    </source>
</evidence>
<feature type="region of interest" description="Disordered" evidence="3">
    <location>
        <begin position="1229"/>
        <end position="1251"/>
    </location>
</feature>
<evidence type="ECO:0000256" key="1">
    <source>
        <dbReference type="ARBA" id="ARBA00022750"/>
    </source>
</evidence>
<dbReference type="InterPro" id="IPR013103">
    <property type="entry name" value="RVT_2"/>
</dbReference>
<feature type="coiled-coil region" evidence="2">
    <location>
        <begin position="564"/>
        <end position="595"/>
    </location>
</feature>
<feature type="domain" description="GAG-pre-integrase" evidence="5">
    <location>
        <begin position="479"/>
        <end position="518"/>
    </location>
</feature>
<evidence type="ECO:0000259" key="4">
    <source>
        <dbReference type="Pfam" id="PF07727"/>
    </source>
</evidence>
<dbReference type="CDD" id="cd09272">
    <property type="entry name" value="RNase_HI_RT_Ty1"/>
    <property type="match status" value="1"/>
</dbReference>
<feature type="region of interest" description="Disordered" evidence="3">
    <location>
        <begin position="1625"/>
        <end position="1663"/>
    </location>
</feature>
<dbReference type="Pfam" id="PF07727">
    <property type="entry name" value="RVT_2"/>
    <property type="match status" value="1"/>
</dbReference>
<proteinExistence type="predicted"/>
<protein>
    <submittedName>
        <fullName evidence="7">Putative ribonuclease H-like domain-containing protein</fullName>
    </submittedName>
</protein>
<keyword evidence="1" id="KW-0064">Aspartyl protease</keyword>
<feature type="domain" description="Retrovirus-related Pol polyprotein from transposon TNT 1-94-like beta-barrel" evidence="6">
    <location>
        <begin position="409"/>
        <end position="453"/>
    </location>
</feature>
<feature type="domain" description="Reverse transcriptase Ty1/copia-type" evidence="4">
    <location>
        <begin position="713"/>
        <end position="859"/>
    </location>
</feature>
<gene>
    <name evidence="7" type="ORF">Tci_002612</name>
</gene>
<dbReference type="PANTHER" id="PTHR11439">
    <property type="entry name" value="GAG-POL-RELATED RETROTRANSPOSON"/>
    <property type="match status" value="1"/>
</dbReference>
<dbReference type="Pfam" id="PF13976">
    <property type="entry name" value="gag_pre-integrs"/>
    <property type="match status" value="1"/>
</dbReference>
<feature type="region of interest" description="Disordered" evidence="3">
    <location>
        <begin position="265"/>
        <end position="285"/>
    </location>
</feature>
<dbReference type="Pfam" id="PF22936">
    <property type="entry name" value="Pol_BBD"/>
    <property type="match status" value="1"/>
</dbReference>
<name>A0A6L2J4K8_TANCI</name>
<dbReference type="SUPFAM" id="SSF56672">
    <property type="entry name" value="DNA/RNA polymerases"/>
    <property type="match status" value="1"/>
</dbReference>
<dbReference type="InterPro" id="IPR025724">
    <property type="entry name" value="GAG-pre-integrase_dom"/>
</dbReference>
<dbReference type="EMBL" id="BKCJ010000173">
    <property type="protein sequence ID" value="GEU30634.1"/>
    <property type="molecule type" value="Genomic_DNA"/>
</dbReference>
<dbReference type="GO" id="GO:0004190">
    <property type="term" value="F:aspartic-type endopeptidase activity"/>
    <property type="evidence" value="ECO:0007669"/>
    <property type="project" value="UniProtKB-KW"/>
</dbReference>
<dbReference type="PANTHER" id="PTHR11439:SF495">
    <property type="entry name" value="REVERSE TRANSCRIPTASE, RNA-DEPENDENT DNA POLYMERASE-RELATED"/>
    <property type="match status" value="1"/>
</dbReference>
<keyword evidence="1" id="KW-0378">Hydrolase</keyword>
<accession>A0A6L2J4K8</accession>